<comment type="caution">
    <text evidence="3">The sequence shown here is derived from an EMBL/GenBank/DDBJ whole genome shotgun (WGS) entry which is preliminary data.</text>
</comment>
<sequence length="229" mass="23575">MTIKSIYLASALLVLLMTSACGAKNTAAPDSGSPSAGAGQESSSEAQVPSAGDEDEKGIDTGDPSGSGNPAGSGVNGNAAGSSDDHSGADSDAAGNTEAQTPADSQDNGTKDGGPSGEGDAGKAILIIIDQTPKPTTGNSFDFVINKLPEGYMLTEMQWVSAKHQIKNTLQEAIEHGQNGEDGFYISGDGQFMGFFYPDELKGEEGQVKFAFTNDQGKTLTWQKTITLK</sequence>
<feature type="compositionally biased region" description="Polar residues" evidence="1">
    <location>
        <begin position="97"/>
        <end position="108"/>
    </location>
</feature>
<dbReference type="RefSeq" id="WP_183577707.1">
    <property type="nucleotide sequence ID" value="NZ_JACHXJ010000001.1"/>
</dbReference>
<organism evidence="3 4">
    <name type="scientific">Paenibacillus rhizosphaerae</name>
    <dbReference type="NCBI Taxonomy" id="297318"/>
    <lineage>
        <taxon>Bacteria</taxon>
        <taxon>Bacillati</taxon>
        <taxon>Bacillota</taxon>
        <taxon>Bacilli</taxon>
        <taxon>Bacillales</taxon>
        <taxon>Paenibacillaceae</taxon>
        <taxon>Paenibacillus</taxon>
    </lineage>
</organism>
<evidence type="ECO:0000256" key="1">
    <source>
        <dbReference type="SAM" id="MobiDB-lite"/>
    </source>
</evidence>
<keyword evidence="2" id="KW-0732">Signal</keyword>
<feature type="region of interest" description="Disordered" evidence="1">
    <location>
        <begin position="23"/>
        <end position="121"/>
    </location>
</feature>
<feature type="chain" id="PRO_5039674774" description="DUF4352 domain-containing protein" evidence="2">
    <location>
        <begin position="24"/>
        <end position="229"/>
    </location>
</feature>
<feature type="signal peptide" evidence="2">
    <location>
        <begin position="1"/>
        <end position="23"/>
    </location>
</feature>
<evidence type="ECO:0000256" key="2">
    <source>
        <dbReference type="SAM" id="SignalP"/>
    </source>
</evidence>
<evidence type="ECO:0000313" key="3">
    <source>
        <dbReference type="EMBL" id="MBB3125694.1"/>
    </source>
</evidence>
<gene>
    <name evidence="3" type="ORF">FHS19_000348</name>
</gene>
<protein>
    <recommendedName>
        <fullName evidence="5">DUF4352 domain-containing protein</fullName>
    </recommendedName>
</protein>
<proteinExistence type="predicted"/>
<reference evidence="3 4" key="1">
    <citation type="submission" date="2020-08" db="EMBL/GenBank/DDBJ databases">
        <title>Genomic Encyclopedia of Type Strains, Phase III (KMG-III): the genomes of soil and plant-associated and newly described type strains.</title>
        <authorList>
            <person name="Whitman W."/>
        </authorList>
    </citation>
    <scope>NUCLEOTIDE SEQUENCE [LARGE SCALE GENOMIC DNA]</scope>
    <source>
        <strain evidence="3 4">CECT 5831</strain>
    </source>
</reference>
<dbReference type="AlphaFoldDB" id="A0A839TGI6"/>
<evidence type="ECO:0008006" key="5">
    <source>
        <dbReference type="Google" id="ProtNLM"/>
    </source>
</evidence>
<feature type="compositionally biased region" description="Low complexity" evidence="1">
    <location>
        <begin position="27"/>
        <end position="47"/>
    </location>
</feature>
<dbReference type="Proteomes" id="UP000517523">
    <property type="component" value="Unassembled WGS sequence"/>
</dbReference>
<dbReference type="PROSITE" id="PS51257">
    <property type="entry name" value="PROKAR_LIPOPROTEIN"/>
    <property type="match status" value="1"/>
</dbReference>
<accession>A0A839TGI6</accession>
<dbReference type="EMBL" id="JACHXJ010000001">
    <property type="protein sequence ID" value="MBB3125694.1"/>
    <property type="molecule type" value="Genomic_DNA"/>
</dbReference>
<evidence type="ECO:0000313" key="4">
    <source>
        <dbReference type="Proteomes" id="UP000517523"/>
    </source>
</evidence>
<name>A0A839TGI6_9BACL</name>